<dbReference type="Proteomes" id="UP000182114">
    <property type="component" value="Unassembled WGS sequence"/>
</dbReference>
<dbReference type="GO" id="GO:0016757">
    <property type="term" value="F:glycosyltransferase activity"/>
    <property type="evidence" value="ECO:0007669"/>
    <property type="project" value="InterPro"/>
</dbReference>
<evidence type="ECO:0000313" key="4">
    <source>
        <dbReference type="EMBL" id="SDF31268.1"/>
    </source>
</evidence>
<feature type="domain" description="Glycosyl transferase family 1" evidence="2">
    <location>
        <begin position="186"/>
        <end position="336"/>
    </location>
</feature>
<dbReference type="AlphaFoldDB" id="A0A1G7K1Y3"/>
<gene>
    <name evidence="4" type="ORF">SAMN04487992_11150</name>
</gene>
<keyword evidence="5" id="KW-1185">Reference proteome</keyword>
<evidence type="ECO:0000256" key="1">
    <source>
        <dbReference type="SAM" id="Phobius"/>
    </source>
</evidence>
<dbReference type="EMBL" id="FNBD01000011">
    <property type="protein sequence ID" value="SDF31268.1"/>
    <property type="molecule type" value="Genomic_DNA"/>
</dbReference>
<dbReference type="Pfam" id="PF13439">
    <property type="entry name" value="Glyco_transf_4"/>
    <property type="match status" value="1"/>
</dbReference>
<dbReference type="SUPFAM" id="SSF53756">
    <property type="entry name" value="UDP-Glycosyltransferase/glycogen phosphorylase"/>
    <property type="match status" value="1"/>
</dbReference>
<dbReference type="Gene3D" id="3.40.50.2000">
    <property type="entry name" value="Glycogen Phosphorylase B"/>
    <property type="match status" value="2"/>
</dbReference>
<sequence>MKILQAINSLATGGAEKLVIDLIDKLALKDFEVSLLLLDGSDSVFLKKLKSKHPKIKIYVLGDNKNIYKPINILKIRTIIKNYDLVHVHLFPMFYWVAFANLFTFKASKLLFTEHNTTNKRRNKKSIKLIEKFVYNQYDKIITISDAVDLNLKEHLTPSYNKCIELVYNGINLEEIKKASPLDLSEFNIPTNSKTILQVSSFTAQKSQDIAIKALLKLPENFHLILIGDGVTKEMNINLAKEKNVLDRTHFLGVRGDVPQFLKTVDFVVLASKYEGLSLASVEGLASGKPFLASNSPGLKEVVENSGILFENENDLSAKILELNNDHKFYNEIVRKCKTKSENYNIEKMVDAYIKIYNSLLK</sequence>
<protein>
    <submittedName>
        <fullName evidence="4">Glycosyltransferase involved in cell wall bisynthesis</fullName>
    </submittedName>
</protein>
<dbReference type="InterPro" id="IPR028098">
    <property type="entry name" value="Glyco_trans_4-like_N"/>
</dbReference>
<dbReference type="eggNOG" id="COG0438">
    <property type="taxonomic scope" value="Bacteria"/>
</dbReference>
<dbReference type="InterPro" id="IPR001296">
    <property type="entry name" value="Glyco_trans_1"/>
</dbReference>
<evidence type="ECO:0000259" key="2">
    <source>
        <dbReference type="Pfam" id="PF00534"/>
    </source>
</evidence>
<proteinExistence type="predicted"/>
<reference evidence="5" key="1">
    <citation type="submission" date="2016-10" db="EMBL/GenBank/DDBJ databases">
        <authorList>
            <person name="Varghese N."/>
            <person name="Submissions S."/>
        </authorList>
    </citation>
    <scope>NUCLEOTIDE SEQUENCE [LARGE SCALE GENOMIC DNA]</scope>
    <source>
        <strain evidence="5">DSM 24729</strain>
    </source>
</reference>
<keyword evidence="1" id="KW-1133">Transmembrane helix</keyword>
<name>A0A1G7K1Y3_9FLAO</name>
<keyword evidence="4" id="KW-0808">Transferase</keyword>
<evidence type="ECO:0000313" key="5">
    <source>
        <dbReference type="Proteomes" id="UP000182114"/>
    </source>
</evidence>
<dbReference type="RefSeq" id="WP_024480304.1">
    <property type="nucleotide sequence ID" value="NZ_FNBD01000011.1"/>
</dbReference>
<keyword evidence="1" id="KW-0472">Membrane</keyword>
<dbReference type="PANTHER" id="PTHR12526:SF630">
    <property type="entry name" value="GLYCOSYLTRANSFERASE"/>
    <property type="match status" value="1"/>
</dbReference>
<accession>A0A1G7K1Y3</accession>
<dbReference type="CDD" id="cd03811">
    <property type="entry name" value="GT4_GT28_WabH-like"/>
    <property type="match status" value="1"/>
</dbReference>
<dbReference type="PANTHER" id="PTHR12526">
    <property type="entry name" value="GLYCOSYLTRANSFERASE"/>
    <property type="match status" value="1"/>
</dbReference>
<feature type="transmembrane region" description="Helical" evidence="1">
    <location>
        <begin position="93"/>
        <end position="112"/>
    </location>
</feature>
<keyword evidence="1" id="KW-0812">Transmembrane</keyword>
<feature type="domain" description="Glycosyltransferase subfamily 4-like N-terminal" evidence="3">
    <location>
        <begin position="13"/>
        <end position="174"/>
    </location>
</feature>
<evidence type="ECO:0000259" key="3">
    <source>
        <dbReference type="Pfam" id="PF13439"/>
    </source>
</evidence>
<organism evidence="4 5">
    <name type="scientific">Cellulophaga baltica</name>
    <dbReference type="NCBI Taxonomy" id="76594"/>
    <lineage>
        <taxon>Bacteria</taxon>
        <taxon>Pseudomonadati</taxon>
        <taxon>Bacteroidota</taxon>
        <taxon>Flavobacteriia</taxon>
        <taxon>Flavobacteriales</taxon>
        <taxon>Flavobacteriaceae</taxon>
        <taxon>Cellulophaga</taxon>
    </lineage>
</organism>
<dbReference type="Pfam" id="PF00534">
    <property type="entry name" value="Glycos_transf_1"/>
    <property type="match status" value="1"/>
</dbReference>